<dbReference type="SUPFAM" id="SSF53335">
    <property type="entry name" value="S-adenosyl-L-methionine-dependent methyltransferases"/>
    <property type="match status" value="1"/>
</dbReference>
<proteinExistence type="predicted"/>
<accession>A0A7Y9ZL91</accession>
<dbReference type="PANTHER" id="PTHR13627">
    <property type="entry name" value="FUKUTIN RELATED PROTEIN"/>
    <property type="match status" value="1"/>
</dbReference>
<sequence>MADLTGRAVATARRVVGKVGRTRVVRVDDTGMGLVVHGEDRVVDVLFDGRRIWSFWLVRDTVRVPRSLSRRTVAWPDRMRPYLKGRTELVFRDHVLGADIGRFDQQFGDSDARVAFVNAQGLEISLDKSGRFSPTFGGRTAEQLEPLLDAMDTVIAMLAELDVQAFPAYGTLLGAVREGQFLGHDSDADLGYVSRHTVPVDVVTESYRLQRAVSERGFATYRYSGAAFRIDVEESDGSVRGLDLFGGFMDGGRLYLMGEVGTDYDESWLHPFGTCTLAGREYPAPARPEKLLEAMYGASWRVPDPAFKFETPRSTTVRLNDWFRGMTVYRREWERKLVGAGGRVPKPVPSGLARYVAGQAPEGAEVLDVGAGLGVDALWLAVQGRKVTAYDYVTRASRGALVGAERRGVDLTSRPLNLTDFRSVLSEGARVVREPGERVILARHVLEATNRTGREGLMRFASLALRGGGTLYADVWTGGGEPPFGLRPVAIDHLVELTERHGGAVLSMDPVPAEDGSENQIRRWVAQWA</sequence>
<name>A0A7Y9ZL91_9ACTN</name>
<organism evidence="1 2">
    <name type="scientific">Nocardioides aromaticivorans</name>
    <dbReference type="NCBI Taxonomy" id="200618"/>
    <lineage>
        <taxon>Bacteria</taxon>
        <taxon>Bacillati</taxon>
        <taxon>Actinomycetota</taxon>
        <taxon>Actinomycetes</taxon>
        <taxon>Propionibacteriales</taxon>
        <taxon>Nocardioidaceae</taxon>
        <taxon>Nocardioides</taxon>
    </lineage>
</organism>
<dbReference type="InterPro" id="IPR029063">
    <property type="entry name" value="SAM-dependent_MTases_sf"/>
</dbReference>
<evidence type="ECO:0000313" key="1">
    <source>
        <dbReference type="EMBL" id="NYI46443.1"/>
    </source>
</evidence>
<comment type="caution">
    <text evidence="1">The sequence shown here is derived from an EMBL/GenBank/DDBJ whole genome shotgun (WGS) entry which is preliminary data.</text>
</comment>
<dbReference type="Proteomes" id="UP000562045">
    <property type="component" value="Unassembled WGS sequence"/>
</dbReference>
<dbReference type="RefSeq" id="WP_179650286.1">
    <property type="nucleotide sequence ID" value="NZ_JACBZM010000001.1"/>
</dbReference>
<gene>
    <name evidence="1" type="ORF">BJ993_003523</name>
</gene>
<evidence type="ECO:0000313" key="2">
    <source>
        <dbReference type="Proteomes" id="UP000562045"/>
    </source>
</evidence>
<dbReference type="InterPro" id="IPR052613">
    <property type="entry name" value="LicD_transferase"/>
</dbReference>
<dbReference type="PANTHER" id="PTHR13627:SF31">
    <property type="entry name" value="RIBITOL 5-PHOSPHATE TRANSFERASE FKRP"/>
    <property type="match status" value="1"/>
</dbReference>
<dbReference type="Gene3D" id="3.40.50.150">
    <property type="entry name" value="Vaccinia Virus protein VP39"/>
    <property type="match status" value="1"/>
</dbReference>
<reference evidence="1 2" key="1">
    <citation type="submission" date="2020-07" db="EMBL/GenBank/DDBJ databases">
        <title>Sequencing the genomes of 1000 actinobacteria strains.</title>
        <authorList>
            <person name="Klenk H.-P."/>
        </authorList>
    </citation>
    <scope>NUCLEOTIDE SEQUENCE [LARGE SCALE GENOMIC DNA]</scope>
    <source>
        <strain evidence="1 2">DSM 15131</strain>
    </source>
</reference>
<dbReference type="EMBL" id="JACBZM010000001">
    <property type="protein sequence ID" value="NYI46443.1"/>
    <property type="molecule type" value="Genomic_DNA"/>
</dbReference>
<protein>
    <submittedName>
        <fullName evidence="1">Uncharacterized protein</fullName>
    </submittedName>
</protein>
<dbReference type="AlphaFoldDB" id="A0A7Y9ZL91"/>